<proteinExistence type="predicted"/>
<dbReference type="EMBL" id="BONG01000001">
    <property type="protein sequence ID" value="GIF86958.1"/>
    <property type="molecule type" value="Genomic_DNA"/>
</dbReference>
<dbReference type="AlphaFoldDB" id="A0A8J3JXT1"/>
<feature type="domain" description="N-acetyltransferase" evidence="1">
    <location>
        <begin position="31"/>
        <end position="168"/>
    </location>
</feature>
<dbReference type="Gene3D" id="3.40.630.30">
    <property type="match status" value="1"/>
</dbReference>
<dbReference type="PROSITE" id="PS51186">
    <property type="entry name" value="GNAT"/>
    <property type="match status" value="1"/>
</dbReference>
<dbReference type="SUPFAM" id="SSF55729">
    <property type="entry name" value="Acyl-CoA N-acyltransferases (Nat)"/>
    <property type="match status" value="1"/>
</dbReference>
<evidence type="ECO:0000259" key="1">
    <source>
        <dbReference type="PROSITE" id="PS51186"/>
    </source>
</evidence>
<dbReference type="InterPro" id="IPR000182">
    <property type="entry name" value="GNAT_dom"/>
</dbReference>
<reference evidence="2 3" key="1">
    <citation type="submission" date="2021-01" db="EMBL/GenBank/DDBJ databases">
        <title>Whole genome shotgun sequence of Catellatospora chokoriensis NBRC 107358.</title>
        <authorList>
            <person name="Komaki H."/>
            <person name="Tamura T."/>
        </authorList>
    </citation>
    <scope>NUCLEOTIDE SEQUENCE [LARGE SCALE GENOMIC DNA]</scope>
    <source>
        <strain evidence="2 3">NBRC 107358</strain>
    </source>
</reference>
<evidence type="ECO:0000313" key="2">
    <source>
        <dbReference type="EMBL" id="GIF86958.1"/>
    </source>
</evidence>
<dbReference type="Proteomes" id="UP000619293">
    <property type="component" value="Unassembled WGS sequence"/>
</dbReference>
<accession>A0A8J3JXT1</accession>
<keyword evidence="3" id="KW-1185">Reference proteome</keyword>
<evidence type="ECO:0000313" key="3">
    <source>
        <dbReference type="Proteomes" id="UP000619293"/>
    </source>
</evidence>
<dbReference type="RefSeq" id="WP_191842362.1">
    <property type="nucleotide sequence ID" value="NZ_BAAALB010000021.1"/>
</dbReference>
<dbReference type="PANTHER" id="PTHR39173">
    <property type="entry name" value="ACETYLTRANSFERASE"/>
    <property type="match status" value="1"/>
</dbReference>
<dbReference type="Pfam" id="PF13302">
    <property type="entry name" value="Acetyltransf_3"/>
    <property type="match status" value="1"/>
</dbReference>
<dbReference type="PANTHER" id="PTHR39173:SF1">
    <property type="entry name" value="ACETYLTRANSFERASE"/>
    <property type="match status" value="1"/>
</dbReference>
<comment type="caution">
    <text evidence="2">The sequence shown here is derived from an EMBL/GenBank/DDBJ whole genome shotgun (WGS) entry which is preliminary data.</text>
</comment>
<protein>
    <recommendedName>
        <fullName evidence="1">N-acetyltransferase domain-containing protein</fullName>
    </recommendedName>
</protein>
<organism evidence="2 3">
    <name type="scientific">Catellatospora chokoriensis</name>
    <dbReference type="NCBI Taxonomy" id="310353"/>
    <lineage>
        <taxon>Bacteria</taxon>
        <taxon>Bacillati</taxon>
        <taxon>Actinomycetota</taxon>
        <taxon>Actinomycetes</taxon>
        <taxon>Micromonosporales</taxon>
        <taxon>Micromonosporaceae</taxon>
        <taxon>Catellatospora</taxon>
    </lineage>
</organism>
<dbReference type="GO" id="GO:0016747">
    <property type="term" value="F:acyltransferase activity, transferring groups other than amino-acyl groups"/>
    <property type="evidence" value="ECO:0007669"/>
    <property type="project" value="InterPro"/>
</dbReference>
<dbReference type="InterPro" id="IPR016181">
    <property type="entry name" value="Acyl_CoA_acyltransferase"/>
</dbReference>
<sequence length="168" mass="18342">MPELVPPTPRVRDSYLTAITEYQAAGSHRKPSYDAVLAGGFDAHLEQLALDATEWSARRRRADVPQTTLWWVEGACFLGEIRIRHRLTDDLRRAGGHIGYDLRPSARGQGHGGAMLAAALPVAAGLGIECALLTVDAANTPSRRVVEKAGGLLWQTEGSRLRYWVPTC</sequence>
<gene>
    <name evidence="2" type="ORF">Cch02nite_04020</name>
</gene>
<name>A0A8J3JXT1_9ACTN</name>